<dbReference type="Pfam" id="PF03435">
    <property type="entry name" value="Sacchrp_dh_NADP"/>
    <property type="match status" value="1"/>
</dbReference>
<dbReference type="SMART" id="SM01002">
    <property type="entry name" value="AlaDh_PNT_C"/>
    <property type="match status" value="1"/>
</dbReference>
<proteinExistence type="inferred from homology"/>
<dbReference type="InterPro" id="IPR043009">
    <property type="entry name" value="LOR/SDH_bifunc_enz_cons_dom_sf"/>
</dbReference>
<dbReference type="FunFam" id="3.40.50.720:FF:000087">
    <property type="entry name" value="alpha-aminoadipic semialdehyde synthase, mitochondrial"/>
    <property type="match status" value="1"/>
</dbReference>
<dbReference type="InterPro" id="IPR051168">
    <property type="entry name" value="AASS"/>
</dbReference>
<dbReference type="InterPro" id="IPR036291">
    <property type="entry name" value="NAD(P)-bd_dom_sf"/>
</dbReference>
<sequence>MLLVRLAAFRCPQPRLKQAACYATIRAHDGSSRGAGSTFRSGRLGVIGLRREDKNKWERRAPLAPRHVADLKKQGFKVIVQPSTLRVFTDDDYRDAGAVVQEDLSECSVITAVKEVPIESLLPRRTWCFFSHTIKAQPAGMPLLDAAMEKKVRLVDYEVITENGLRGGKRLVAFGEFAGYAGAIDFLRGLGERFLSLGYNTPLLHISSSFMYPNLEEARRAVGLAGTAIKEGGMPAGLCPLTVVFTGRGNVTTGAMDIFKLLPHEVIEPEQLPSLFDGNASRNKLYLIQATSKHMVKHIGGKPFNKEEYYSKPELFESTFQDTILPYSTAVVNGMYWDARFPRLFTKNDLYSLVTTGQDKLLGVCDITCDSDGSVPTQHFTSIEQPFVVFNALTGKTSENMDDPGVIFHAVDHLPSELPREASEHFGNCLLPLLPALANDPTPEQPGPISANLPAPIAGAIITQGGELTEKFAFVQSLRDVPECGPLASDDEGDTVRAHSIRAPLVPSCANLEIKAHLFDNRLVNTIADIIESRHARQKILNVDVGENKNSTSSLSMLIMSQSDQRLDDVVSAIKKEVLAVGGRMRRAAGSDAPEESSVPEKERRHILLLGAGMVSEPAVKYLLRNPLNVLTVASLGREEVDAVVKRHGPRVQPKVIDVSSSAPETLAECDAMVQASDLVMSLLPASLHVGIARLAIKHRKPMVTSSYVSAEMAALDAEARAAETLLINEVGLDPGIDHMSAMKMISDARTEGSRILSFSSVCGGLPAPEAIGSSPLAYKFSWNPKGVLLASQNPARFQRDGALHDVAGKDLLAHVEPLMLNNALVLDVLPNRDSTTFADLYGLAKAPSFFRGTLRYKGFCNRMLALSRVGLLDTERRGELATAVSCKEWVAKLVGSSSTDIKELRGVLEQRMGSDLAEDGVEFMSWLGLLDDAPLPQSTSSDSPIDVLTTLLQRSDMAYQQGERDMVVMRHELVVERADGGRERRESTLIEYGGIDGSSAMAKTVGMTVAICAQLVLDGPPGRFGVGVQRPLQPEWYGPVMDKLADEGVRMQERSFVDKAG</sequence>
<comment type="pathway">
    <text evidence="1">Amino-acid degradation; L-lysine degradation via saccharopine pathway; glutaryl-CoA from L-lysine: step 1/6.</text>
</comment>
<dbReference type="Gene3D" id="1.10.1870.10">
    <property type="entry name" value="Domain 3, Saccharopine reductase"/>
    <property type="match status" value="1"/>
</dbReference>
<dbReference type="InterPro" id="IPR007886">
    <property type="entry name" value="AlaDH/PNT_N"/>
</dbReference>
<evidence type="ECO:0000256" key="4">
    <source>
        <dbReference type="ARBA" id="ARBA00023027"/>
    </source>
</evidence>
<dbReference type="SUPFAM" id="SSF55347">
    <property type="entry name" value="Glyceraldehyde-3-phosphate dehydrogenase-like, C-terminal domain"/>
    <property type="match status" value="1"/>
</dbReference>
<comment type="similarity">
    <text evidence="6">In the C-terminal section; belongs to the saccharopine dehydrogenase family.</text>
</comment>
<dbReference type="GO" id="GO:0019878">
    <property type="term" value="P:lysine biosynthetic process via aminoadipic acid"/>
    <property type="evidence" value="ECO:0007669"/>
    <property type="project" value="TreeGrafter"/>
</dbReference>
<dbReference type="Gene3D" id="3.30.70.2690">
    <property type="entry name" value="LOR/SDH bifunctional enzyme, conserved domain"/>
    <property type="match status" value="1"/>
</dbReference>
<comment type="pathway">
    <text evidence="2">Amino-acid degradation; L-lysine degradation via saccharopine pathway; glutaryl-CoA from L-lysine: step 2/6.</text>
</comment>
<dbReference type="AlphaFoldDB" id="A0A7S1F4U7"/>
<dbReference type="Pfam" id="PF05222">
    <property type="entry name" value="AlaDh_PNT_N"/>
    <property type="match status" value="1"/>
</dbReference>
<keyword evidence="3" id="KW-0560">Oxidoreductase</keyword>
<dbReference type="Pfam" id="PF04455">
    <property type="entry name" value="Saccharop_dh_N"/>
    <property type="match status" value="1"/>
</dbReference>
<evidence type="ECO:0000256" key="3">
    <source>
        <dbReference type="ARBA" id="ARBA00023002"/>
    </source>
</evidence>
<evidence type="ECO:0008006" key="10">
    <source>
        <dbReference type="Google" id="ProtNLM"/>
    </source>
</evidence>
<evidence type="ECO:0000259" key="7">
    <source>
        <dbReference type="SMART" id="SM01002"/>
    </source>
</evidence>
<protein>
    <recommendedName>
        <fullName evidence="10">Saccharopine dehydrogenase (NAD(+), L-glutamate-forming)</fullName>
    </recommendedName>
</protein>
<feature type="domain" description="Alanine dehydrogenase/pyridine nucleotide transhydrogenase NAD(H)-binding" evidence="7">
    <location>
        <begin position="215"/>
        <end position="410"/>
    </location>
</feature>
<keyword evidence="4" id="KW-0520">NAD</keyword>
<dbReference type="SUPFAM" id="SSF51735">
    <property type="entry name" value="NAD(P)-binding Rossmann-fold domains"/>
    <property type="match status" value="1"/>
</dbReference>
<dbReference type="SUPFAM" id="SSF52283">
    <property type="entry name" value="Formate/glycerate dehydrogenase catalytic domain-like"/>
    <property type="match status" value="1"/>
</dbReference>
<dbReference type="Gene3D" id="3.40.50.720">
    <property type="entry name" value="NAD(P)-binding Rossmann-like Domain"/>
    <property type="match status" value="3"/>
</dbReference>
<evidence type="ECO:0000256" key="5">
    <source>
        <dbReference type="ARBA" id="ARBA00023268"/>
    </source>
</evidence>
<accession>A0A7S1F4U7</accession>
<dbReference type="PANTHER" id="PTHR11133:SF22">
    <property type="entry name" value="ALPHA-AMINOADIPIC SEMIALDEHYDE SYNTHASE, MITOCHONDRIAL"/>
    <property type="match status" value="1"/>
</dbReference>
<dbReference type="SMART" id="SM01003">
    <property type="entry name" value="AlaDh_PNT_N"/>
    <property type="match status" value="1"/>
</dbReference>
<dbReference type="InterPro" id="IPR032095">
    <property type="entry name" value="Sacchrp_dh-like_C"/>
</dbReference>
<dbReference type="GO" id="GO:0033512">
    <property type="term" value="P:L-lysine catabolic process to acetyl-CoA via saccharopine"/>
    <property type="evidence" value="ECO:0007669"/>
    <property type="project" value="UniProtKB-UniPathway"/>
</dbReference>
<feature type="domain" description="Alanine dehydrogenase/pyridine nucleotide transhydrogenase N-terminal" evidence="8">
    <location>
        <begin position="48"/>
        <end position="181"/>
    </location>
</feature>
<dbReference type="GO" id="GO:0004753">
    <property type="term" value="F:saccharopine dehydrogenase activity"/>
    <property type="evidence" value="ECO:0007669"/>
    <property type="project" value="TreeGrafter"/>
</dbReference>
<evidence type="ECO:0000256" key="6">
    <source>
        <dbReference type="ARBA" id="ARBA00025744"/>
    </source>
</evidence>
<dbReference type="GO" id="GO:0005737">
    <property type="term" value="C:cytoplasm"/>
    <property type="evidence" value="ECO:0007669"/>
    <property type="project" value="TreeGrafter"/>
</dbReference>
<dbReference type="EMBL" id="HBFQ01024847">
    <property type="protein sequence ID" value="CAD8843236.1"/>
    <property type="molecule type" value="Transcribed_RNA"/>
</dbReference>
<dbReference type="InterPro" id="IPR007545">
    <property type="entry name" value="LOR/SDH_bifunc_enz_cons_dom"/>
</dbReference>
<name>A0A7S1F4U7_NOCSC</name>
<dbReference type="Gene3D" id="3.30.360.10">
    <property type="entry name" value="Dihydrodipicolinate Reductase, domain 2"/>
    <property type="match status" value="1"/>
</dbReference>
<dbReference type="CDD" id="cd12189">
    <property type="entry name" value="LKR_SDH_like"/>
    <property type="match status" value="1"/>
</dbReference>
<gene>
    <name evidence="9" type="ORF">NSCI0253_LOCUS17584</name>
</gene>
<organism evidence="9">
    <name type="scientific">Noctiluca scintillans</name>
    <name type="common">Sea sparkle</name>
    <name type="synonym">Red tide dinoflagellate</name>
    <dbReference type="NCBI Taxonomy" id="2966"/>
    <lineage>
        <taxon>Eukaryota</taxon>
        <taxon>Sar</taxon>
        <taxon>Alveolata</taxon>
        <taxon>Dinophyceae</taxon>
        <taxon>Noctilucales</taxon>
        <taxon>Noctilucaceae</taxon>
        <taxon>Noctiluca</taxon>
    </lineage>
</organism>
<evidence type="ECO:0000259" key="8">
    <source>
        <dbReference type="SMART" id="SM01003"/>
    </source>
</evidence>
<reference evidence="9" key="1">
    <citation type="submission" date="2021-01" db="EMBL/GenBank/DDBJ databases">
        <authorList>
            <person name="Corre E."/>
            <person name="Pelletier E."/>
            <person name="Niang G."/>
            <person name="Scheremetjew M."/>
            <person name="Finn R."/>
            <person name="Kale V."/>
            <person name="Holt S."/>
            <person name="Cochrane G."/>
            <person name="Meng A."/>
            <person name="Brown T."/>
            <person name="Cohen L."/>
        </authorList>
    </citation>
    <scope>NUCLEOTIDE SEQUENCE</scope>
</reference>
<dbReference type="PANTHER" id="PTHR11133">
    <property type="entry name" value="SACCHAROPINE DEHYDROGENASE"/>
    <property type="match status" value="1"/>
</dbReference>
<dbReference type="InterPro" id="IPR005097">
    <property type="entry name" value="Sacchrp_dh_NADP-bd"/>
</dbReference>
<evidence type="ECO:0000256" key="1">
    <source>
        <dbReference type="ARBA" id="ARBA00004682"/>
    </source>
</evidence>
<dbReference type="InterPro" id="IPR007698">
    <property type="entry name" value="AlaDH/PNT_NAD(H)-bd"/>
</dbReference>
<keyword evidence="5" id="KW-0511">Multifunctional enzyme</keyword>
<dbReference type="Pfam" id="PF16653">
    <property type="entry name" value="Sacchrp_dh_C"/>
    <property type="match status" value="1"/>
</dbReference>
<evidence type="ECO:0000256" key="2">
    <source>
        <dbReference type="ARBA" id="ARBA00004720"/>
    </source>
</evidence>
<evidence type="ECO:0000313" key="9">
    <source>
        <dbReference type="EMBL" id="CAD8843236.1"/>
    </source>
</evidence>
<dbReference type="UniPathway" id="UPA00868">
    <property type="reaction ID" value="UER00835"/>
</dbReference>